<feature type="transmembrane region" description="Helical" evidence="8">
    <location>
        <begin position="161"/>
        <end position="181"/>
    </location>
</feature>
<feature type="transmembrane region" description="Helical" evidence="8">
    <location>
        <begin position="193"/>
        <end position="216"/>
    </location>
</feature>
<dbReference type="Pfam" id="PF00909">
    <property type="entry name" value="Ammonium_transp"/>
    <property type="match status" value="1"/>
</dbReference>
<dbReference type="NCBIfam" id="TIGR00836">
    <property type="entry name" value="amt"/>
    <property type="match status" value="1"/>
</dbReference>
<keyword evidence="5 8" id="KW-1133">Transmembrane helix</keyword>
<feature type="transmembrane region" description="Helical" evidence="8">
    <location>
        <begin position="348"/>
        <end position="368"/>
    </location>
</feature>
<comment type="subcellular location">
    <subcellularLocation>
        <location evidence="8">Cell membrane</location>
        <topology evidence="8">Multi-pass membrane protein</topology>
    </subcellularLocation>
    <subcellularLocation>
        <location evidence="1">Membrane</location>
        <topology evidence="1">Multi-pass membrane protein</topology>
    </subcellularLocation>
</comment>
<evidence type="ECO:0000256" key="8">
    <source>
        <dbReference type="RuleBase" id="RU362002"/>
    </source>
</evidence>
<accession>A0ABT8RFD0</accession>
<evidence type="ECO:0000256" key="6">
    <source>
        <dbReference type="ARBA" id="ARBA00023136"/>
    </source>
</evidence>
<dbReference type="InterPro" id="IPR001905">
    <property type="entry name" value="Ammonium_transpt"/>
</dbReference>
<dbReference type="PROSITE" id="PS01219">
    <property type="entry name" value="AMMONIUM_TRANSP"/>
    <property type="match status" value="1"/>
</dbReference>
<keyword evidence="4 8" id="KW-0812">Transmembrane</keyword>
<gene>
    <name evidence="10" type="ORF">Q0590_27410</name>
</gene>
<dbReference type="InterPro" id="IPR018047">
    <property type="entry name" value="Ammonium_transpt_CS"/>
</dbReference>
<dbReference type="InterPro" id="IPR024041">
    <property type="entry name" value="NH4_transpt_AmtB-like_dom"/>
</dbReference>
<sequence length="466" mass="49657">MQKPSYIPLLVLLILSVVAVLLPAVPSTIVTEGLNSGDIAWMLTAAAMVLLMTPGLAYFYGGMVNHKNVISTMLQSFIAMGIMSVLWVTVGFSLAFGDSLGGIIGNPGTFFMFRGVIESKPWSLAPTIPLILFAFFQLKFAIITPALITGSFAERINFKSYILFICLFSIFVYAPIAHWTWHPEGFLFNLGVLDFAGGTVVHMSAGWAALATALYLKRRKSHESNTTLPPANIPFVLLGTGLLWFGWFGFNAGSAVGAAPLAAIAFATTNTAAAAAGLSWILFDWSKGRKPSALGFCIGAVVGLVAITPAAGFVTVPSSIFIGTVAGIVSNMVAHLRSKSKLDDTLDVFPCHGVGGMVGMLMTGIFASKAINSAVVDEGLAFGTTTLFINHVIALVIVSIFAFAISFALLKVTDMISPLRVSEEDEKVGLDISQHNESLLENTGIDYFPQETVSEERIVRPKGSLV</sequence>
<feature type="transmembrane region" description="Helical" evidence="8">
    <location>
        <begin position="228"/>
        <end position="247"/>
    </location>
</feature>
<dbReference type="PANTHER" id="PTHR43029:SF10">
    <property type="entry name" value="AMMONIUM TRANSPORTER MEP2"/>
    <property type="match status" value="1"/>
</dbReference>
<evidence type="ECO:0000313" key="11">
    <source>
        <dbReference type="Proteomes" id="UP001168528"/>
    </source>
</evidence>
<feature type="transmembrane region" description="Helical" evidence="8">
    <location>
        <begin position="388"/>
        <end position="410"/>
    </location>
</feature>
<proteinExistence type="inferred from homology"/>
<keyword evidence="6 8" id="KW-0472">Membrane</keyword>
<evidence type="ECO:0000259" key="9">
    <source>
        <dbReference type="Pfam" id="PF00909"/>
    </source>
</evidence>
<dbReference type="Gene3D" id="1.10.3430.10">
    <property type="entry name" value="Ammonium transporter AmtB like domains"/>
    <property type="match status" value="1"/>
</dbReference>
<feature type="transmembrane region" description="Helical" evidence="8">
    <location>
        <begin position="39"/>
        <end position="61"/>
    </location>
</feature>
<dbReference type="RefSeq" id="WP_302040840.1">
    <property type="nucleotide sequence ID" value="NZ_JAUKPO010000024.1"/>
</dbReference>
<feature type="domain" description="Ammonium transporter AmtB-like" evidence="9">
    <location>
        <begin position="40"/>
        <end position="438"/>
    </location>
</feature>
<keyword evidence="7 8" id="KW-0924">Ammonia transport</keyword>
<feature type="transmembrane region" description="Helical" evidence="8">
    <location>
        <begin position="320"/>
        <end position="336"/>
    </location>
</feature>
<evidence type="ECO:0000256" key="7">
    <source>
        <dbReference type="ARBA" id="ARBA00023177"/>
    </source>
</evidence>
<feature type="transmembrane region" description="Helical" evidence="8">
    <location>
        <begin position="128"/>
        <end position="149"/>
    </location>
</feature>
<evidence type="ECO:0000256" key="5">
    <source>
        <dbReference type="ARBA" id="ARBA00022989"/>
    </source>
</evidence>
<comment type="similarity">
    <text evidence="2 8">Belongs to the ammonia transporter channel (TC 1.A.11.2) family.</text>
</comment>
<dbReference type="Proteomes" id="UP001168528">
    <property type="component" value="Unassembled WGS sequence"/>
</dbReference>
<name>A0ABT8RFD0_9BACT</name>
<keyword evidence="11" id="KW-1185">Reference proteome</keyword>
<dbReference type="EMBL" id="JAUKPO010000024">
    <property type="protein sequence ID" value="MDO1450039.1"/>
    <property type="molecule type" value="Genomic_DNA"/>
</dbReference>
<evidence type="ECO:0000313" key="10">
    <source>
        <dbReference type="EMBL" id="MDO1450039.1"/>
    </source>
</evidence>
<feature type="transmembrane region" description="Helical" evidence="8">
    <location>
        <begin position="293"/>
        <end position="314"/>
    </location>
</feature>
<evidence type="ECO:0000256" key="3">
    <source>
        <dbReference type="ARBA" id="ARBA00022448"/>
    </source>
</evidence>
<feature type="transmembrane region" description="Helical" evidence="8">
    <location>
        <begin position="259"/>
        <end position="281"/>
    </location>
</feature>
<evidence type="ECO:0000256" key="4">
    <source>
        <dbReference type="ARBA" id="ARBA00022692"/>
    </source>
</evidence>
<organism evidence="10 11">
    <name type="scientific">Rhodocytophaga aerolata</name>
    <dbReference type="NCBI Taxonomy" id="455078"/>
    <lineage>
        <taxon>Bacteria</taxon>
        <taxon>Pseudomonadati</taxon>
        <taxon>Bacteroidota</taxon>
        <taxon>Cytophagia</taxon>
        <taxon>Cytophagales</taxon>
        <taxon>Rhodocytophagaceae</taxon>
        <taxon>Rhodocytophaga</taxon>
    </lineage>
</organism>
<protein>
    <recommendedName>
        <fullName evidence="8">Ammonium transporter</fullName>
    </recommendedName>
</protein>
<comment type="caution">
    <text evidence="10">The sequence shown here is derived from an EMBL/GenBank/DDBJ whole genome shotgun (WGS) entry which is preliminary data.</text>
</comment>
<dbReference type="PANTHER" id="PTHR43029">
    <property type="entry name" value="AMMONIUM TRANSPORTER MEP2"/>
    <property type="match status" value="1"/>
</dbReference>
<dbReference type="InterPro" id="IPR029020">
    <property type="entry name" value="Ammonium/urea_transptr"/>
</dbReference>
<evidence type="ECO:0000256" key="1">
    <source>
        <dbReference type="ARBA" id="ARBA00004141"/>
    </source>
</evidence>
<keyword evidence="3 8" id="KW-0813">Transport</keyword>
<feature type="transmembrane region" description="Helical" evidence="8">
    <location>
        <begin position="73"/>
        <end position="96"/>
    </location>
</feature>
<evidence type="ECO:0000256" key="2">
    <source>
        <dbReference type="ARBA" id="ARBA00005887"/>
    </source>
</evidence>
<reference evidence="10" key="1">
    <citation type="submission" date="2023-07" db="EMBL/GenBank/DDBJ databases">
        <title>The genome sequence of Rhodocytophaga aerolata KACC 12507.</title>
        <authorList>
            <person name="Zhang X."/>
        </authorList>
    </citation>
    <scope>NUCLEOTIDE SEQUENCE</scope>
    <source>
        <strain evidence="10">KACC 12507</strain>
    </source>
</reference>
<dbReference type="SUPFAM" id="SSF111352">
    <property type="entry name" value="Ammonium transporter"/>
    <property type="match status" value="1"/>
</dbReference>